<dbReference type="AlphaFoldDB" id="A0A239I1L3"/>
<feature type="transmembrane region" description="Helical" evidence="5">
    <location>
        <begin position="146"/>
        <end position="165"/>
    </location>
</feature>
<evidence type="ECO:0000256" key="3">
    <source>
        <dbReference type="ARBA" id="ARBA00022989"/>
    </source>
</evidence>
<evidence type="ECO:0000256" key="4">
    <source>
        <dbReference type="ARBA" id="ARBA00023136"/>
    </source>
</evidence>
<dbReference type="Proteomes" id="UP000198362">
    <property type="component" value="Unassembled WGS sequence"/>
</dbReference>
<gene>
    <name evidence="8" type="ORF">SAMN05421812_102144</name>
</gene>
<dbReference type="OrthoDB" id="4966664at2"/>
<dbReference type="InterPro" id="IPR036640">
    <property type="entry name" value="ABC1_TM_sf"/>
</dbReference>
<feature type="domain" description="ABC transporter" evidence="6">
    <location>
        <begin position="260"/>
        <end position="561"/>
    </location>
</feature>
<dbReference type="PANTHER" id="PTHR43394">
    <property type="entry name" value="ATP-DEPENDENT PERMEASE MDL1, MITOCHONDRIAL"/>
    <property type="match status" value="1"/>
</dbReference>
<dbReference type="PROSITE" id="PS50929">
    <property type="entry name" value="ABC_TM1F"/>
    <property type="match status" value="1"/>
</dbReference>
<dbReference type="InterPro" id="IPR027417">
    <property type="entry name" value="P-loop_NTPase"/>
</dbReference>
<dbReference type="GO" id="GO:0005524">
    <property type="term" value="F:ATP binding"/>
    <property type="evidence" value="ECO:0007669"/>
    <property type="project" value="InterPro"/>
</dbReference>
<feature type="domain" description="ABC transmembrane type-1" evidence="7">
    <location>
        <begin position="33"/>
        <end position="314"/>
    </location>
</feature>
<keyword evidence="2 5" id="KW-0812">Transmembrane</keyword>
<evidence type="ECO:0000259" key="6">
    <source>
        <dbReference type="PROSITE" id="PS50893"/>
    </source>
</evidence>
<keyword evidence="4 5" id="KW-0472">Membrane</keyword>
<dbReference type="EMBL" id="FZPH01000002">
    <property type="protein sequence ID" value="SNS87138.1"/>
    <property type="molecule type" value="Genomic_DNA"/>
</dbReference>
<dbReference type="InterPro" id="IPR039421">
    <property type="entry name" value="Type_1_exporter"/>
</dbReference>
<comment type="subcellular location">
    <subcellularLocation>
        <location evidence="1">Cell membrane</location>
        <topology evidence="1">Multi-pass membrane protein</topology>
    </subcellularLocation>
</comment>
<dbReference type="SUPFAM" id="SSF90123">
    <property type="entry name" value="ABC transporter transmembrane region"/>
    <property type="match status" value="1"/>
</dbReference>
<dbReference type="Gene3D" id="3.40.50.300">
    <property type="entry name" value="P-loop containing nucleotide triphosphate hydrolases"/>
    <property type="match status" value="1"/>
</dbReference>
<evidence type="ECO:0000256" key="1">
    <source>
        <dbReference type="ARBA" id="ARBA00004651"/>
    </source>
</evidence>
<dbReference type="PROSITE" id="PS00211">
    <property type="entry name" value="ABC_TRANSPORTER_1"/>
    <property type="match status" value="1"/>
</dbReference>
<accession>A0A239I1L3</accession>
<evidence type="ECO:0000259" key="7">
    <source>
        <dbReference type="PROSITE" id="PS50929"/>
    </source>
</evidence>
<feature type="transmembrane region" description="Helical" evidence="5">
    <location>
        <begin position="29"/>
        <end position="49"/>
    </location>
</feature>
<dbReference type="GO" id="GO:0015421">
    <property type="term" value="F:ABC-type oligopeptide transporter activity"/>
    <property type="evidence" value="ECO:0007669"/>
    <property type="project" value="TreeGrafter"/>
</dbReference>
<proteinExistence type="predicted"/>
<feature type="transmembrane region" description="Helical" evidence="5">
    <location>
        <begin position="171"/>
        <end position="190"/>
    </location>
</feature>
<sequence length="565" mass="59760">MRPLPVGDPGDPDVRSATRYLLWLAARTWPSLLAAMGFATLWLVSQALIPATVGRAIDAGLSARDRDGLLRWGAVLFGLGLVTGVSGVLRHRMAAFNYLSAIYRTVQLTVQQANRIGATLPKRLSTGEVVSIGTSDINHIGGALDITARGTGSLVAVVTVAVILLTTSVPLGLVVVVGVPVMMLIAGALIKPLQRRQQVYRDQEGKLTTRAGDLVAGLRVLRGVGGEATFAGRYRAESQDLRSAGVRVARIESLLAASEILLPGMFLVLVTWLGARFALRGEITAGELVALYGYAAFLVSPLRQLTEAIDRLTRGHVAARRVVRMFTLVPEFTSPAAPVTAPRGPLVDAESGLTVQPGRLTAIAAREPGDAAAIADRLGRFADGRVTLSGVPLADLDLADLRRRILLADNDARLFAGPLRAELDPAGKGDRPVADALDAASAVDVVDALPDGLDALVAERGREFSGGQQQRLRLARALVADPETLVLVEPTSAVDAHTEARIAARLGAARAGRTTVVCTTSPLVLDQADEVNFVADGRVVAAGTHRDLLRRRPDYAAAVTREEDQ</sequence>
<dbReference type="Pfam" id="PF00664">
    <property type="entry name" value="ABC_membrane"/>
    <property type="match status" value="1"/>
</dbReference>
<keyword evidence="3 5" id="KW-1133">Transmembrane helix</keyword>
<organism evidence="8 9">
    <name type="scientific">Asanoa hainanensis</name>
    <dbReference type="NCBI Taxonomy" id="560556"/>
    <lineage>
        <taxon>Bacteria</taxon>
        <taxon>Bacillati</taxon>
        <taxon>Actinomycetota</taxon>
        <taxon>Actinomycetes</taxon>
        <taxon>Micromonosporales</taxon>
        <taxon>Micromonosporaceae</taxon>
        <taxon>Asanoa</taxon>
    </lineage>
</organism>
<dbReference type="SUPFAM" id="SSF52540">
    <property type="entry name" value="P-loop containing nucleoside triphosphate hydrolases"/>
    <property type="match status" value="1"/>
</dbReference>
<reference evidence="8 9" key="1">
    <citation type="submission" date="2017-06" db="EMBL/GenBank/DDBJ databases">
        <authorList>
            <person name="Kim H.J."/>
            <person name="Triplett B.A."/>
        </authorList>
    </citation>
    <scope>NUCLEOTIDE SEQUENCE [LARGE SCALE GENOMIC DNA]</scope>
    <source>
        <strain evidence="8 9">CGMCC 4.5593</strain>
    </source>
</reference>
<evidence type="ECO:0000256" key="5">
    <source>
        <dbReference type="SAM" id="Phobius"/>
    </source>
</evidence>
<dbReference type="Gene3D" id="1.20.1560.10">
    <property type="entry name" value="ABC transporter type 1, transmembrane domain"/>
    <property type="match status" value="1"/>
</dbReference>
<feature type="transmembrane region" description="Helical" evidence="5">
    <location>
        <begin position="260"/>
        <end position="279"/>
    </location>
</feature>
<feature type="transmembrane region" description="Helical" evidence="5">
    <location>
        <begin position="69"/>
        <end position="89"/>
    </location>
</feature>
<dbReference type="RefSeq" id="WP_089244982.1">
    <property type="nucleotide sequence ID" value="NZ_FZPH01000002.1"/>
</dbReference>
<dbReference type="InterPro" id="IPR011527">
    <property type="entry name" value="ABC1_TM_dom"/>
</dbReference>
<dbReference type="PROSITE" id="PS50893">
    <property type="entry name" value="ABC_TRANSPORTER_2"/>
    <property type="match status" value="1"/>
</dbReference>
<evidence type="ECO:0000313" key="9">
    <source>
        <dbReference type="Proteomes" id="UP000198362"/>
    </source>
</evidence>
<evidence type="ECO:0000313" key="8">
    <source>
        <dbReference type="EMBL" id="SNS87138.1"/>
    </source>
</evidence>
<evidence type="ECO:0000256" key="2">
    <source>
        <dbReference type="ARBA" id="ARBA00022692"/>
    </source>
</evidence>
<keyword evidence="9" id="KW-1185">Reference proteome</keyword>
<dbReference type="GO" id="GO:0016887">
    <property type="term" value="F:ATP hydrolysis activity"/>
    <property type="evidence" value="ECO:0007669"/>
    <property type="project" value="InterPro"/>
</dbReference>
<dbReference type="PANTHER" id="PTHR43394:SF1">
    <property type="entry name" value="ATP-BINDING CASSETTE SUB-FAMILY B MEMBER 10, MITOCHONDRIAL"/>
    <property type="match status" value="1"/>
</dbReference>
<protein>
    <submittedName>
        <fullName evidence="8">ABC-type multidrug transport system, ATPase and permease component</fullName>
    </submittedName>
</protein>
<dbReference type="InterPro" id="IPR003439">
    <property type="entry name" value="ABC_transporter-like_ATP-bd"/>
</dbReference>
<name>A0A239I1L3_9ACTN</name>
<dbReference type="InterPro" id="IPR017871">
    <property type="entry name" value="ABC_transporter-like_CS"/>
</dbReference>
<dbReference type="GO" id="GO:0005886">
    <property type="term" value="C:plasma membrane"/>
    <property type="evidence" value="ECO:0007669"/>
    <property type="project" value="UniProtKB-SubCell"/>
</dbReference>
<dbReference type="Pfam" id="PF00005">
    <property type="entry name" value="ABC_tran"/>
    <property type="match status" value="1"/>
</dbReference>